<name>A0A6J5L2U3_9CAUD</name>
<gene>
    <name evidence="2" type="ORF">UFOVP112_1</name>
</gene>
<protein>
    <submittedName>
        <fullName evidence="2">Uncharacterized protein</fullName>
    </submittedName>
</protein>
<reference evidence="2" key="1">
    <citation type="submission" date="2020-04" db="EMBL/GenBank/DDBJ databases">
        <authorList>
            <person name="Chiriac C."/>
            <person name="Salcher M."/>
            <person name="Ghai R."/>
            <person name="Kavagutti S V."/>
        </authorList>
    </citation>
    <scope>NUCLEOTIDE SEQUENCE</scope>
</reference>
<evidence type="ECO:0000313" key="2">
    <source>
        <dbReference type="EMBL" id="CAB4128045.1"/>
    </source>
</evidence>
<proteinExistence type="predicted"/>
<evidence type="ECO:0000256" key="1">
    <source>
        <dbReference type="SAM" id="MobiDB-lite"/>
    </source>
</evidence>
<organism evidence="2">
    <name type="scientific">uncultured Caudovirales phage</name>
    <dbReference type="NCBI Taxonomy" id="2100421"/>
    <lineage>
        <taxon>Viruses</taxon>
        <taxon>Duplodnaviria</taxon>
        <taxon>Heunggongvirae</taxon>
        <taxon>Uroviricota</taxon>
        <taxon>Caudoviricetes</taxon>
        <taxon>Peduoviridae</taxon>
        <taxon>Maltschvirus</taxon>
        <taxon>Maltschvirus maltsch</taxon>
    </lineage>
</organism>
<accession>A0A6J5L2U3</accession>
<feature type="non-terminal residue" evidence="2">
    <location>
        <position position="1"/>
    </location>
</feature>
<feature type="region of interest" description="Disordered" evidence="1">
    <location>
        <begin position="1"/>
        <end position="72"/>
    </location>
</feature>
<sequence length="149" mass="15990">DYGYTGYQGHGMPTDKKKGVKEAGSPAQQAAIAIAKKKEQGVAETDPNAPYTPSPAKPFRNPPGFNKQGTGVGNKLAQQTRAELATIQPSKGTPVPAKAFAQGVLKDLKKVNVKEQGVAEGTNYWTKLQNERNTKLNSLVNELVESIKK</sequence>
<dbReference type="EMBL" id="LR796233">
    <property type="protein sequence ID" value="CAB4128045.1"/>
    <property type="molecule type" value="Genomic_DNA"/>
</dbReference>